<proteinExistence type="predicted"/>
<sequence>MVVGGSQQETLNLGFCATCHSSALCGLLGLYIDPVCLKYIIHIAEVGRMTDIDSRLLVRVLCVIDPADKLMFSKWRYRYIIYL</sequence>
<gene>
    <name evidence="1" type="ORF">SMRZ_LOCUS2657</name>
</gene>
<evidence type="ECO:0000313" key="2">
    <source>
        <dbReference type="Proteomes" id="UP000277204"/>
    </source>
</evidence>
<keyword evidence="2" id="KW-1185">Reference proteome</keyword>
<organism evidence="1 2">
    <name type="scientific">Schistosoma margrebowiei</name>
    <dbReference type="NCBI Taxonomy" id="48269"/>
    <lineage>
        <taxon>Eukaryota</taxon>
        <taxon>Metazoa</taxon>
        <taxon>Spiralia</taxon>
        <taxon>Lophotrochozoa</taxon>
        <taxon>Platyhelminthes</taxon>
        <taxon>Trematoda</taxon>
        <taxon>Digenea</taxon>
        <taxon>Strigeidida</taxon>
        <taxon>Schistosomatoidea</taxon>
        <taxon>Schistosomatidae</taxon>
        <taxon>Schistosoma</taxon>
    </lineage>
</organism>
<name>A0A183LFT2_9TREM</name>
<protein>
    <submittedName>
        <fullName evidence="1">Uncharacterized protein</fullName>
    </submittedName>
</protein>
<dbReference type="EMBL" id="UZAI01000689">
    <property type="protein sequence ID" value="VDO55632.1"/>
    <property type="molecule type" value="Genomic_DNA"/>
</dbReference>
<accession>A0A183LFT2</accession>
<reference evidence="1 2" key="1">
    <citation type="submission" date="2018-11" db="EMBL/GenBank/DDBJ databases">
        <authorList>
            <consortium name="Pathogen Informatics"/>
        </authorList>
    </citation>
    <scope>NUCLEOTIDE SEQUENCE [LARGE SCALE GENOMIC DNA]</scope>
    <source>
        <strain evidence="1 2">Zambia</strain>
    </source>
</reference>
<dbReference type="Proteomes" id="UP000277204">
    <property type="component" value="Unassembled WGS sequence"/>
</dbReference>
<dbReference type="AlphaFoldDB" id="A0A183LFT2"/>
<evidence type="ECO:0000313" key="1">
    <source>
        <dbReference type="EMBL" id="VDO55632.1"/>
    </source>
</evidence>